<dbReference type="Pfam" id="PF03658">
    <property type="entry name" value="Ub-RnfH"/>
    <property type="match status" value="1"/>
</dbReference>
<dbReference type="SUPFAM" id="SSF54285">
    <property type="entry name" value="MoaD/ThiS"/>
    <property type="match status" value="1"/>
</dbReference>
<evidence type="ECO:0000256" key="1">
    <source>
        <dbReference type="ARBA" id="ARBA00010645"/>
    </source>
</evidence>
<comment type="similarity">
    <text evidence="1 2">Belongs to the UPF0125 (RnfH) family.</text>
</comment>
<dbReference type="OrthoDB" id="9796575at2"/>
<dbReference type="EMBL" id="CP041742">
    <property type="protein sequence ID" value="QDQ72853.1"/>
    <property type="molecule type" value="Genomic_DNA"/>
</dbReference>
<dbReference type="AlphaFoldDB" id="A0A516V2W4"/>
<protein>
    <recommendedName>
        <fullName evidence="2">UPF0125 protein FNZ56_02660</fullName>
    </recommendedName>
</protein>
<reference evidence="3 4" key="1">
    <citation type="submission" date="2019-07" db="EMBL/GenBank/DDBJ databases">
        <title>Lysobacter weifangensis sp. nov., isolated from bensulfuron-methyl contaminated farmland soil.</title>
        <authorList>
            <person name="Zhao H."/>
        </authorList>
    </citation>
    <scope>NUCLEOTIDE SEQUENCE [LARGE SCALE GENOMIC DNA]</scope>
    <source>
        <strain evidence="3 4">CC-Bw-6</strain>
    </source>
</reference>
<evidence type="ECO:0000256" key="2">
    <source>
        <dbReference type="HAMAP-Rule" id="MF_00460"/>
    </source>
</evidence>
<organism evidence="3 4">
    <name type="scientific">Pseudoluteimonas lycopersici</name>
    <dbReference type="NCBI Taxonomy" id="1324796"/>
    <lineage>
        <taxon>Bacteria</taxon>
        <taxon>Pseudomonadati</taxon>
        <taxon>Pseudomonadota</taxon>
        <taxon>Gammaproteobacteria</taxon>
        <taxon>Lysobacterales</taxon>
        <taxon>Lysobacteraceae</taxon>
        <taxon>Pseudoluteimonas</taxon>
    </lineage>
</organism>
<sequence length="87" mass="9232">MNVRIEIVRAWLHRHESMQLELPAGASVADALAASGWNDGECAGVAVFGARATPGQLLADGDRVEVLRGLQADPKDARRRRAASGKA</sequence>
<dbReference type="InterPro" id="IPR037021">
    <property type="entry name" value="RnfH_sf"/>
</dbReference>
<dbReference type="Gene3D" id="3.10.20.280">
    <property type="entry name" value="RnfH-like"/>
    <property type="match status" value="1"/>
</dbReference>
<gene>
    <name evidence="3" type="ORF">FNZ56_02660</name>
</gene>
<dbReference type="PANTHER" id="PTHR37483">
    <property type="entry name" value="UPF0125 PROTEIN RATB"/>
    <property type="match status" value="1"/>
</dbReference>
<proteinExistence type="inferred from homology"/>
<keyword evidence="4" id="KW-1185">Reference proteome</keyword>
<name>A0A516V2W4_9GAMM</name>
<dbReference type="InterPro" id="IPR005346">
    <property type="entry name" value="RnfH"/>
</dbReference>
<evidence type="ECO:0000313" key="4">
    <source>
        <dbReference type="Proteomes" id="UP000315891"/>
    </source>
</evidence>
<dbReference type="Proteomes" id="UP000315891">
    <property type="component" value="Chromosome"/>
</dbReference>
<dbReference type="RefSeq" id="WP_143878367.1">
    <property type="nucleotide sequence ID" value="NZ_BAABLZ010000002.1"/>
</dbReference>
<dbReference type="InterPro" id="IPR016155">
    <property type="entry name" value="Mopterin_synth/thiamin_S_b"/>
</dbReference>
<accession>A0A516V2W4</accession>
<dbReference type="HAMAP" id="MF_00460">
    <property type="entry name" value="UPF0125_RnfH"/>
    <property type="match status" value="1"/>
</dbReference>
<evidence type="ECO:0000313" key="3">
    <source>
        <dbReference type="EMBL" id="QDQ72853.1"/>
    </source>
</evidence>
<dbReference type="PANTHER" id="PTHR37483:SF1">
    <property type="entry name" value="UPF0125 PROTEIN RATB"/>
    <property type="match status" value="1"/>
</dbReference>